<dbReference type="InterPro" id="IPR008928">
    <property type="entry name" value="6-hairpin_glycosidase_sf"/>
</dbReference>
<dbReference type="InterPro" id="IPR012341">
    <property type="entry name" value="6hp_glycosidase-like_sf"/>
</dbReference>
<dbReference type="GO" id="GO:0030596">
    <property type="term" value="F:alpha-L-rhamnosidase activity"/>
    <property type="evidence" value="ECO:0007669"/>
    <property type="project" value="UniProtKB-EC"/>
</dbReference>
<evidence type="ECO:0000259" key="8">
    <source>
        <dbReference type="Pfam" id="PF17390"/>
    </source>
</evidence>
<evidence type="ECO:0000256" key="1">
    <source>
        <dbReference type="ARBA" id="ARBA00001445"/>
    </source>
</evidence>
<evidence type="ECO:0000313" key="10">
    <source>
        <dbReference type="Proteomes" id="UP000698222"/>
    </source>
</evidence>
<comment type="caution">
    <text evidence="9">The sequence shown here is derived from an EMBL/GenBank/DDBJ whole genome shotgun (WGS) entry which is preliminary data.</text>
</comment>
<evidence type="ECO:0000259" key="5">
    <source>
        <dbReference type="Pfam" id="PF05592"/>
    </source>
</evidence>
<evidence type="ECO:0000256" key="4">
    <source>
        <dbReference type="SAM" id="MobiDB-lite"/>
    </source>
</evidence>
<dbReference type="InterPro" id="IPR035396">
    <property type="entry name" value="Bac_rhamnosid6H"/>
</dbReference>
<proteinExistence type="predicted"/>
<dbReference type="Gene3D" id="2.60.120.260">
    <property type="entry name" value="Galactose-binding domain-like"/>
    <property type="match status" value="2"/>
</dbReference>
<keyword evidence="10" id="KW-1185">Reference proteome</keyword>
<feature type="domain" description="Alpha-L-rhamnosidase six-hairpin glycosidase" evidence="7">
    <location>
        <begin position="367"/>
        <end position="726"/>
    </location>
</feature>
<dbReference type="Pfam" id="PF05592">
    <property type="entry name" value="Bac_rhamnosid"/>
    <property type="match status" value="1"/>
</dbReference>
<dbReference type="Gene3D" id="2.60.420.10">
    <property type="entry name" value="Maltose phosphorylase, domain 3"/>
    <property type="match status" value="1"/>
</dbReference>
<dbReference type="InterPro" id="IPR016007">
    <property type="entry name" value="Alpha_rhamnosid"/>
</dbReference>
<keyword evidence="9" id="KW-0326">Glycosidase</keyword>
<feature type="compositionally biased region" description="Gly residues" evidence="4">
    <location>
        <begin position="118"/>
        <end position="144"/>
    </location>
</feature>
<evidence type="ECO:0000259" key="7">
    <source>
        <dbReference type="Pfam" id="PF17389"/>
    </source>
</evidence>
<dbReference type="InterPro" id="IPR035398">
    <property type="entry name" value="Bac_rhamnosid_C"/>
</dbReference>
<dbReference type="PANTHER" id="PTHR33307:SF6">
    <property type="entry name" value="ALPHA-RHAMNOSIDASE (EUROFUNG)-RELATED"/>
    <property type="match status" value="1"/>
</dbReference>
<dbReference type="Gene3D" id="1.50.10.10">
    <property type="match status" value="1"/>
</dbReference>
<feature type="domain" description="Alpha-L-rhamnosidase C-terminal" evidence="8">
    <location>
        <begin position="728"/>
        <end position="770"/>
    </location>
</feature>
<dbReference type="InterPro" id="IPR013737">
    <property type="entry name" value="Bac_rhamnosid_N"/>
</dbReference>
<comment type="catalytic activity">
    <reaction evidence="1">
        <text>Hydrolysis of terminal non-reducing alpha-L-rhamnose residues in alpha-L-rhamnosides.</text>
        <dbReference type="EC" id="3.2.1.40"/>
    </reaction>
</comment>
<sequence>MTAPDAPTTAATIDADRATGLDAAASPAAEALRTAQAITADPADGRAPVLATRATLDQSPTAVARAELLATAHGIYEASIEGRPVTDSVLNPGWTVYESRLQVQRFDVTELVRASGAGASGAGPSGAGPSGAGPSGAGPSGAGTAGTELHLAAVLGRGWWNGDFGFTDAEANYGELNAFLAALVITYEDGSRQQVVTDDSWTATDSAITFATIYHGQHEDRRLEPGAPRPVRTTEIDRSTLIEQTSPLITRHETRRPERIWTSPSGATLLDFGQNLVGWLRCTVTGPAGTEITLRHAEVLEHGELGTRPLRSAEATDRLVLAGDPGGETFEPTLTFHGFRYAEVTGWPGELTSEDIEAVVVHSDIPRTGWFESSHPGVNQLVSNSVWSQRGNFLAVPTDCPQRDERLGWTGDIAAYAATAAFQFDVSDFLHNWLLDVHAEASLPPLSFVPFVVPDILKLRKNGDDPFAEESAEVPTAIWGDAAVWVAEALWTAYGDLERLREHYPGMVLHLESVERALSPSGLWDTGFQFADWLDPDASPHDPADAKADKGVVATACLIRSARFTAETARLIGAEDDARRWQTLADRTLAAFTAAYVSADGRIVSDCATVYALAITFDLLDDATRPKSAERLAEVVAEAGYRVSTGFAGTPFVTWALSETGHVEDAYRLLLEEGNPSWLYPVSMGATTIWERWDSMLPDGSINPGEMTSFNHYALGAVADWIYQVVLGIRPAEPGYRRVRIQPTPGPGIDWARGAYDSAAGRIEVSWEQAPDGPSGSDGSSGLGGTGGAGGSSGLGGTGGAGGSSGATGAGGSTRTTGTTEIRGSATIPEGVEADLVQPDGSIRKIGPGTHTF</sequence>
<protein>
    <recommendedName>
        <fullName evidence="2">alpha-L-rhamnosidase</fullName>
        <ecNumber evidence="2">3.2.1.40</ecNumber>
    </recommendedName>
</protein>
<dbReference type="Pfam" id="PF17389">
    <property type="entry name" value="Bac_rhamnosid6H"/>
    <property type="match status" value="1"/>
</dbReference>
<gene>
    <name evidence="9" type="ORF">JOF44_002135</name>
</gene>
<feature type="region of interest" description="Disordered" evidence="4">
    <location>
        <begin position="768"/>
        <end position="853"/>
    </location>
</feature>
<feature type="domain" description="Bacterial alpha-L-rhamnosidase N-terminal" evidence="6">
    <location>
        <begin position="151"/>
        <end position="249"/>
    </location>
</feature>
<reference evidence="9 10" key="1">
    <citation type="submission" date="2021-03" db="EMBL/GenBank/DDBJ databases">
        <title>Sequencing the genomes of 1000 actinobacteria strains.</title>
        <authorList>
            <person name="Klenk H.-P."/>
        </authorList>
    </citation>
    <scope>NUCLEOTIDE SEQUENCE [LARGE SCALE GENOMIC DNA]</scope>
    <source>
        <strain evidence="9 10">DSM 14564</strain>
    </source>
</reference>
<feature type="compositionally biased region" description="Gly residues" evidence="4">
    <location>
        <begin position="779"/>
        <end position="812"/>
    </location>
</feature>
<feature type="region of interest" description="Disordered" evidence="4">
    <location>
        <begin position="117"/>
        <end position="144"/>
    </location>
</feature>
<feature type="domain" description="Bacterial alpha-L-rhamnosidase N-terminal" evidence="6">
    <location>
        <begin position="62"/>
        <end position="114"/>
    </location>
</feature>
<evidence type="ECO:0000313" key="9">
    <source>
        <dbReference type="EMBL" id="MBP2409232.1"/>
    </source>
</evidence>
<dbReference type="EC" id="3.2.1.40" evidence="2"/>
<dbReference type="Pfam" id="PF17390">
    <property type="entry name" value="Bac_rhamnosid_C"/>
    <property type="match status" value="1"/>
</dbReference>
<dbReference type="RefSeq" id="WP_245348922.1">
    <property type="nucleotide sequence ID" value="NZ_BAAAJV010000018.1"/>
</dbReference>
<dbReference type="Proteomes" id="UP000698222">
    <property type="component" value="Unassembled WGS sequence"/>
</dbReference>
<dbReference type="PANTHER" id="PTHR33307">
    <property type="entry name" value="ALPHA-RHAMNOSIDASE (EUROFUNG)"/>
    <property type="match status" value="1"/>
</dbReference>
<accession>A0ABS4YKA7</accession>
<evidence type="ECO:0000256" key="3">
    <source>
        <dbReference type="ARBA" id="ARBA00022801"/>
    </source>
</evidence>
<organism evidence="9 10">
    <name type="scientific">Brachybacterium fresconis</name>
    <dbReference type="NCBI Taxonomy" id="173363"/>
    <lineage>
        <taxon>Bacteria</taxon>
        <taxon>Bacillati</taxon>
        <taxon>Actinomycetota</taxon>
        <taxon>Actinomycetes</taxon>
        <taxon>Micrococcales</taxon>
        <taxon>Dermabacteraceae</taxon>
        <taxon>Brachybacterium</taxon>
    </lineage>
</organism>
<dbReference type="Pfam" id="PF08531">
    <property type="entry name" value="Bac_rhamnosid_N"/>
    <property type="match status" value="2"/>
</dbReference>
<evidence type="ECO:0000259" key="6">
    <source>
        <dbReference type="Pfam" id="PF08531"/>
    </source>
</evidence>
<dbReference type="SUPFAM" id="SSF48208">
    <property type="entry name" value="Six-hairpin glycosidases"/>
    <property type="match status" value="1"/>
</dbReference>
<keyword evidence="3 9" id="KW-0378">Hydrolase</keyword>
<feature type="domain" description="Alpha-L-rhamnosidase concanavalin-like" evidence="5">
    <location>
        <begin position="264"/>
        <end position="362"/>
    </location>
</feature>
<evidence type="ECO:0000256" key="2">
    <source>
        <dbReference type="ARBA" id="ARBA00012652"/>
    </source>
</evidence>
<dbReference type="EMBL" id="JAGIOC010000001">
    <property type="protein sequence ID" value="MBP2409232.1"/>
    <property type="molecule type" value="Genomic_DNA"/>
</dbReference>
<name>A0ABS4YKA7_9MICO</name>
<dbReference type="InterPro" id="IPR008902">
    <property type="entry name" value="Rhamnosid_concanavalin"/>
</dbReference>